<dbReference type="InterPro" id="IPR036291">
    <property type="entry name" value="NAD(P)-bd_dom_sf"/>
</dbReference>
<dbReference type="STRING" id="1802557.A3A20_02850"/>
<dbReference type="GO" id="GO:0006164">
    <property type="term" value="P:purine nucleotide biosynthetic process"/>
    <property type="evidence" value="ECO:0007669"/>
    <property type="project" value="UniProtKB-KW"/>
</dbReference>
<dbReference type="InterPro" id="IPR020631">
    <property type="entry name" value="THF_DH/CycHdrlase_NAD-bd_dom"/>
</dbReference>
<dbReference type="Pfam" id="PF00763">
    <property type="entry name" value="THF_DHG_CYH"/>
    <property type="match status" value="1"/>
</dbReference>
<keyword evidence="3" id="KW-0658">Purine biosynthesis</keyword>
<evidence type="ECO:0008006" key="13">
    <source>
        <dbReference type="Google" id="ProtNLM"/>
    </source>
</evidence>
<feature type="domain" description="Tetrahydrofolate dehydrogenase/cyclohydrolase NAD(P)-binding" evidence="10">
    <location>
        <begin position="136"/>
        <end position="266"/>
    </location>
</feature>
<dbReference type="Gene3D" id="3.40.50.720">
    <property type="entry name" value="NAD(P)-binding Rossmann-like Domain"/>
    <property type="match status" value="1"/>
</dbReference>
<dbReference type="AlphaFoldDB" id="A0A1F8DS85"/>
<keyword evidence="8" id="KW-0511">Multifunctional enzyme</keyword>
<name>A0A1F8DS85_9BACT</name>
<sequence length="273" mass="30122">MQIIDGKKIAVDIIARLKKFPRPDKILAAIYVGKNKSSESFLRQKEKIAKELGVDFRIYKLDESLSQDKLRQEVGRISKQGIVGGVIVQLPLPEKYNRQTILNAVDPKKDIDCVTETMLGKFYTGRSPIVLPAVGAVEEILKDLRFKIQDLRVGVVGTGFLVGKPIANWLTGKAKEIYILRSVSDFEILKQVDLVISGVGRAGIIKPEMLKDGAGVIDFGYDDGKGDFDPGNIPDSKFQILKIWFTPTPGGTGPIVVAKLFENFYQIGSLLSS</sequence>
<dbReference type="EMBL" id="MGIR01000002">
    <property type="protein sequence ID" value="OGM91481.1"/>
    <property type="molecule type" value="Genomic_DNA"/>
</dbReference>
<dbReference type="SUPFAM" id="SSF53223">
    <property type="entry name" value="Aminoacid dehydrogenase-like, N-terminal domain"/>
    <property type="match status" value="1"/>
</dbReference>
<dbReference type="GO" id="GO:0004477">
    <property type="term" value="F:methenyltetrahydrofolate cyclohydrolase activity"/>
    <property type="evidence" value="ECO:0007669"/>
    <property type="project" value="TreeGrafter"/>
</dbReference>
<evidence type="ECO:0000256" key="6">
    <source>
        <dbReference type="ARBA" id="ARBA00023002"/>
    </source>
</evidence>
<organism evidence="11 12">
    <name type="scientific">Candidatus Wolfebacteria bacterium RIFCSPLOWO2_01_FULL_45_19</name>
    <dbReference type="NCBI Taxonomy" id="1802557"/>
    <lineage>
        <taxon>Bacteria</taxon>
        <taxon>Candidatus Wolfeibacteriota</taxon>
    </lineage>
</organism>
<dbReference type="GO" id="GO:0035999">
    <property type="term" value="P:tetrahydrofolate interconversion"/>
    <property type="evidence" value="ECO:0007669"/>
    <property type="project" value="TreeGrafter"/>
</dbReference>
<dbReference type="GO" id="GO:0004488">
    <property type="term" value="F:methylenetetrahydrofolate dehydrogenase (NADP+) activity"/>
    <property type="evidence" value="ECO:0007669"/>
    <property type="project" value="InterPro"/>
</dbReference>
<evidence type="ECO:0000256" key="7">
    <source>
        <dbReference type="ARBA" id="ARBA00023167"/>
    </source>
</evidence>
<keyword evidence="4" id="KW-0378">Hydrolase</keyword>
<dbReference type="SUPFAM" id="SSF51735">
    <property type="entry name" value="NAD(P)-binding Rossmann-fold domains"/>
    <property type="match status" value="1"/>
</dbReference>
<keyword evidence="5" id="KW-0521">NADP</keyword>
<evidence type="ECO:0000256" key="5">
    <source>
        <dbReference type="ARBA" id="ARBA00022857"/>
    </source>
</evidence>
<dbReference type="InterPro" id="IPR020630">
    <property type="entry name" value="THF_DH/CycHdrlase_cat_dom"/>
</dbReference>
<evidence type="ECO:0000256" key="4">
    <source>
        <dbReference type="ARBA" id="ARBA00022801"/>
    </source>
</evidence>
<dbReference type="InterPro" id="IPR046346">
    <property type="entry name" value="Aminoacid_DH-like_N_sf"/>
</dbReference>
<dbReference type="PRINTS" id="PR00085">
    <property type="entry name" value="THFDHDRGNASE"/>
</dbReference>
<proteinExistence type="predicted"/>
<evidence type="ECO:0000313" key="11">
    <source>
        <dbReference type="EMBL" id="OGM91481.1"/>
    </source>
</evidence>
<evidence type="ECO:0000259" key="10">
    <source>
        <dbReference type="Pfam" id="PF02882"/>
    </source>
</evidence>
<dbReference type="GO" id="GO:0005829">
    <property type="term" value="C:cytosol"/>
    <property type="evidence" value="ECO:0007669"/>
    <property type="project" value="TreeGrafter"/>
</dbReference>
<evidence type="ECO:0000256" key="1">
    <source>
        <dbReference type="ARBA" id="ARBA00004777"/>
    </source>
</evidence>
<reference evidence="11 12" key="1">
    <citation type="journal article" date="2016" name="Nat. Commun.">
        <title>Thousands of microbial genomes shed light on interconnected biogeochemical processes in an aquifer system.</title>
        <authorList>
            <person name="Anantharaman K."/>
            <person name="Brown C.T."/>
            <person name="Hug L.A."/>
            <person name="Sharon I."/>
            <person name="Castelle C.J."/>
            <person name="Probst A.J."/>
            <person name="Thomas B.C."/>
            <person name="Singh A."/>
            <person name="Wilkins M.J."/>
            <person name="Karaoz U."/>
            <person name="Brodie E.L."/>
            <person name="Williams K.H."/>
            <person name="Hubbard S.S."/>
            <person name="Banfield J.F."/>
        </authorList>
    </citation>
    <scope>NUCLEOTIDE SEQUENCE [LARGE SCALE GENOMIC DNA]</scope>
</reference>
<evidence type="ECO:0000256" key="3">
    <source>
        <dbReference type="ARBA" id="ARBA00022755"/>
    </source>
</evidence>
<dbReference type="InterPro" id="IPR000672">
    <property type="entry name" value="THF_DH/CycHdrlase"/>
</dbReference>
<dbReference type="Gene3D" id="3.40.50.10860">
    <property type="entry name" value="Leucine Dehydrogenase, chain A, domain 1"/>
    <property type="match status" value="1"/>
</dbReference>
<evidence type="ECO:0000313" key="12">
    <source>
        <dbReference type="Proteomes" id="UP000178946"/>
    </source>
</evidence>
<keyword evidence="7" id="KW-0486">Methionine biosynthesis</keyword>
<keyword evidence="6" id="KW-0560">Oxidoreductase</keyword>
<keyword evidence="7" id="KW-0028">Amino-acid biosynthesis</keyword>
<dbReference type="Pfam" id="PF02882">
    <property type="entry name" value="THF_DHG_CYH_C"/>
    <property type="match status" value="1"/>
</dbReference>
<comment type="pathway">
    <text evidence="1">One-carbon metabolism; tetrahydrofolate interconversion.</text>
</comment>
<dbReference type="PANTHER" id="PTHR48099:SF5">
    <property type="entry name" value="C-1-TETRAHYDROFOLATE SYNTHASE, CYTOPLASMIC"/>
    <property type="match status" value="1"/>
</dbReference>
<dbReference type="Proteomes" id="UP000178946">
    <property type="component" value="Unassembled WGS sequence"/>
</dbReference>
<evidence type="ECO:0000256" key="8">
    <source>
        <dbReference type="ARBA" id="ARBA00023268"/>
    </source>
</evidence>
<evidence type="ECO:0000256" key="2">
    <source>
        <dbReference type="ARBA" id="ARBA00022563"/>
    </source>
</evidence>
<protein>
    <recommendedName>
        <fullName evidence="13">Methenyltetrahydrofolate cyclohydrolase</fullName>
    </recommendedName>
</protein>
<dbReference type="PANTHER" id="PTHR48099">
    <property type="entry name" value="C-1-TETRAHYDROFOLATE SYNTHASE, CYTOPLASMIC-RELATED"/>
    <property type="match status" value="1"/>
</dbReference>
<evidence type="ECO:0000259" key="9">
    <source>
        <dbReference type="Pfam" id="PF00763"/>
    </source>
</evidence>
<keyword evidence="2" id="KW-0554">One-carbon metabolism</keyword>
<dbReference type="GO" id="GO:0009086">
    <property type="term" value="P:methionine biosynthetic process"/>
    <property type="evidence" value="ECO:0007669"/>
    <property type="project" value="UniProtKB-KW"/>
</dbReference>
<accession>A0A1F8DS85</accession>
<feature type="domain" description="Tetrahydrofolate dehydrogenase/cyclohydrolase catalytic" evidence="9">
    <location>
        <begin position="4"/>
        <end position="112"/>
    </location>
</feature>
<comment type="caution">
    <text evidence="11">The sequence shown here is derived from an EMBL/GenBank/DDBJ whole genome shotgun (WGS) entry which is preliminary data.</text>
</comment>
<gene>
    <name evidence="11" type="ORF">A3A20_02850</name>
</gene>